<evidence type="ECO:0000313" key="16">
    <source>
        <dbReference type="EMBL" id="SDE24537.1"/>
    </source>
</evidence>
<feature type="domain" description="TonB-dependent receptor-like beta-barrel" evidence="14">
    <location>
        <begin position="294"/>
        <end position="696"/>
    </location>
</feature>
<evidence type="ECO:0000259" key="14">
    <source>
        <dbReference type="Pfam" id="PF00593"/>
    </source>
</evidence>
<evidence type="ECO:0000256" key="3">
    <source>
        <dbReference type="ARBA" id="ARBA00022452"/>
    </source>
</evidence>
<dbReference type="InterPro" id="IPR012910">
    <property type="entry name" value="Plug_dom"/>
</dbReference>
<evidence type="ECO:0000256" key="1">
    <source>
        <dbReference type="ARBA" id="ARBA00004571"/>
    </source>
</evidence>
<sequence length="733" mass="80225">MKRINSLALGVAVSSSALVSLSNPVAAETAVNAPEEITITARKRSESLSDVPAAVTALDRQALDELGVADLSDISAFAPNLTIVAGSAQSNAASIFIRGIGQRDSLQTFEQGVGMYVDGVYLSRMQGSMMRLFDVERIEVLRGPQGALYGKNTIGGAINIITRDPFDGGGNAEIEYGAYDQKTAALYAAFPIAGDTAALSLAARYSNRDGFYKDAFTGTDYYDDNVFSGRLKLALKPSDDVRLTLAADLMDIDVGQYLGRAEDHLYVIDLALGPTVVREAPGPFDGETLASSIDAENGQTNTHWGLSLTAEWNLSDAYSLKSITSYRHMNPVQWLDADGSEFEIGDVWATWVHEQVSQEVQLSITREKWDAILGAFYMTEKSVAVQETFLNGYILVGGAQIGFSQPGHDTQHVDNMALFGHANIELSDAWTVSLGARWSRDEKDFERVSETMTGGVITGVFEFEGSGAWDAFTPSVTVDYRLTEDSHLYARIARGFRSGGFNGRMFSAADSEPFKPEYVWSYEVGFKGRTMDGVLSYGLTGFYNDYTDYQARVAVAIDSSDQSAGFNFPTINAAKLEMYGAEAELRANLDAWTLWGNIGLLGASYKEFRDDQRDRTGQEPIRTPDVTLSAGAVYHLTLGTRGSVDIGADVRYVSDYYTSVDNSDLLYEDGYWLVGANARWVDAADKWSVRAGVKNLFDTIYQVDAFEFRTLGNVQTGFYGEPRTWYVALGRAF</sequence>
<accession>A0A1G7BC94</accession>
<feature type="domain" description="TonB-dependent receptor plug" evidence="15">
    <location>
        <begin position="48"/>
        <end position="157"/>
    </location>
</feature>
<dbReference type="EMBL" id="FNAK01000005">
    <property type="protein sequence ID" value="SDE24537.1"/>
    <property type="molecule type" value="Genomic_DNA"/>
</dbReference>
<name>A0A1G7BC94_9PROT</name>
<keyword evidence="4" id="KW-0410">Iron transport</keyword>
<dbReference type="AlphaFoldDB" id="A0A1G7BC94"/>
<dbReference type="InterPro" id="IPR039426">
    <property type="entry name" value="TonB-dep_rcpt-like"/>
</dbReference>
<dbReference type="InterPro" id="IPR036942">
    <property type="entry name" value="Beta-barrel_TonB_sf"/>
</dbReference>
<dbReference type="CDD" id="cd01347">
    <property type="entry name" value="ligand_gated_channel"/>
    <property type="match status" value="1"/>
</dbReference>
<evidence type="ECO:0000256" key="9">
    <source>
        <dbReference type="ARBA" id="ARBA00023136"/>
    </source>
</evidence>
<dbReference type="OrthoDB" id="9760333at2"/>
<keyword evidence="13" id="KW-0732">Signal</keyword>
<reference evidence="16 17" key="1">
    <citation type="submission" date="2016-10" db="EMBL/GenBank/DDBJ databases">
        <authorList>
            <person name="de Groot N.N."/>
        </authorList>
    </citation>
    <scope>NUCLEOTIDE SEQUENCE [LARGE SCALE GENOMIC DNA]</scope>
    <source>
        <strain evidence="16 17">CGMCC 1.9109</strain>
    </source>
</reference>
<dbReference type="PROSITE" id="PS52016">
    <property type="entry name" value="TONB_DEPENDENT_REC_3"/>
    <property type="match status" value="1"/>
</dbReference>
<evidence type="ECO:0000256" key="6">
    <source>
        <dbReference type="ARBA" id="ARBA00023004"/>
    </source>
</evidence>
<dbReference type="InterPro" id="IPR000531">
    <property type="entry name" value="Beta-barrel_TonB"/>
</dbReference>
<dbReference type="Pfam" id="PF07715">
    <property type="entry name" value="Plug"/>
    <property type="match status" value="1"/>
</dbReference>
<keyword evidence="6" id="KW-0408">Iron</keyword>
<evidence type="ECO:0000256" key="12">
    <source>
        <dbReference type="RuleBase" id="RU003357"/>
    </source>
</evidence>
<dbReference type="Proteomes" id="UP000183685">
    <property type="component" value="Unassembled WGS sequence"/>
</dbReference>
<evidence type="ECO:0000256" key="4">
    <source>
        <dbReference type="ARBA" id="ARBA00022496"/>
    </source>
</evidence>
<dbReference type="SUPFAM" id="SSF56935">
    <property type="entry name" value="Porins"/>
    <property type="match status" value="1"/>
</dbReference>
<evidence type="ECO:0000256" key="10">
    <source>
        <dbReference type="ARBA" id="ARBA00023237"/>
    </source>
</evidence>
<dbReference type="RefSeq" id="WP_082714705.1">
    <property type="nucleotide sequence ID" value="NZ_FNAK01000005.1"/>
</dbReference>
<evidence type="ECO:0000256" key="7">
    <source>
        <dbReference type="ARBA" id="ARBA00023065"/>
    </source>
</evidence>
<keyword evidence="5 11" id="KW-0812">Transmembrane</keyword>
<dbReference type="Pfam" id="PF00593">
    <property type="entry name" value="TonB_dep_Rec_b-barrel"/>
    <property type="match status" value="1"/>
</dbReference>
<proteinExistence type="inferred from homology"/>
<evidence type="ECO:0000256" key="13">
    <source>
        <dbReference type="SAM" id="SignalP"/>
    </source>
</evidence>
<dbReference type="PANTHER" id="PTHR32552">
    <property type="entry name" value="FERRICHROME IRON RECEPTOR-RELATED"/>
    <property type="match status" value="1"/>
</dbReference>
<evidence type="ECO:0000256" key="5">
    <source>
        <dbReference type="ARBA" id="ARBA00022692"/>
    </source>
</evidence>
<evidence type="ECO:0000313" key="17">
    <source>
        <dbReference type="Proteomes" id="UP000183685"/>
    </source>
</evidence>
<dbReference type="STRING" id="637679.GCA_001550055_03615"/>
<evidence type="ECO:0000259" key="15">
    <source>
        <dbReference type="Pfam" id="PF07715"/>
    </source>
</evidence>
<evidence type="ECO:0000256" key="11">
    <source>
        <dbReference type="PROSITE-ProRule" id="PRU01360"/>
    </source>
</evidence>
<gene>
    <name evidence="16" type="ORF">SAMN04488071_2450</name>
</gene>
<comment type="similarity">
    <text evidence="11 12">Belongs to the TonB-dependent receptor family.</text>
</comment>
<dbReference type="GO" id="GO:0006826">
    <property type="term" value="P:iron ion transport"/>
    <property type="evidence" value="ECO:0007669"/>
    <property type="project" value="UniProtKB-KW"/>
</dbReference>
<keyword evidence="8 12" id="KW-0798">TonB box</keyword>
<feature type="signal peptide" evidence="13">
    <location>
        <begin position="1"/>
        <end position="27"/>
    </location>
</feature>
<keyword evidence="9 11" id="KW-0472">Membrane</keyword>
<keyword evidence="17" id="KW-1185">Reference proteome</keyword>
<dbReference type="PANTHER" id="PTHR32552:SF81">
    <property type="entry name" value="TONB-DEPENDENT OUTER MEMBRANE RECEPTOR"/>
    <property type="match status" value="1"/>
</dbReference>
<dbReference type="GO" id="GO:0009279">
    <property type="term" value="C:cell outer membrane"/>
    <property type="evidence" value="ECO:0007669"/>
    <property type="project" value="UniProtKB-SubCell"/>
</dbReference>
<feature type="chain" id="PRO_5010223376" evidence="13">
    <location>
        <begin position="28"/>
        <end position="733"/>
    </location>
</feature>
<keyword evidence="7" id="KW-0406">Ion transport</keyword>
<evidence type="ECO:0000256" key="8">
    <source>
        <dbReference type="ARBA" id="ARBA00023077"/>
    </source>
</evidence>
<evidence type="ECO:0000256" key="2">
    <source>
        <dbReference type="ARBA" id="ARBA00022448"/>
    </source>
</evidence>
<comment type="subcellular location">
    <subcellularLocation>
        <location evidence="1 11">Cell outer membrane</location>
        <topology evidence="1 11">Multi-pass membrane protein</topology>
    </subcellularLocation>
</comment>
<organism evidence="16 17">
    <name type="scientific">Kordiimonas lacus</name>
    <dbReference type="NCBI Taxonomy" id="637679"/>
    <lineage>
        <taxon>Bacteria</taxon>
        <taxon>Pseudomonadati</taxon>
        <taxon>Pseudomonadota</taxon>
        <taxon>Alphaproteobacteria</taxon>
        <taxon>Kordiimonadales</taxon>
        <taxon>Kordiimonadaceae</taxon>
        <taxon>Kordiimonas</taxon>
    </lineage>
</organism>
<keyword evidence="3 11" id="KW-1134">Transmembrane beta strand</keyword>
<dbReference type="Gene3D" id="2.40.170.20">
    <property type="entry name" value="TonB-dependent receptor, beta-barrel domain"/>
    <property type="match status" value="1"/>
</dbReference>
<protein>
    <submittedName>
        <fullName evidence="16">Iron complex outermembrane recepter protein</fullName>
    </submittedName>
</protein>
<keyword evidence="2 11" id="KW-0813">Transport</keyword>
<keyword evidence="10 11" id="KW-0998">Cell outer membrane</keyword>